<reference evidence="4 5" key="1">
    <citation type="submission" date="2024-04" db="EMBL/GenBank/DDBJ databases">
        <title>Novel species of the genus Ideonella isolated from streams.</title>
        <authorList>
            <person name="Lu H."/>
        </authorList>
    </citation>
    <scope>NUCLEOTIDE SEQUENCE [LARGE SCALE GENOMIC DNA]</scope>
    <source>
        <strain evidence="4 5">DXS22W</strain>
    </source>
</reference>
<evidence type="ECO:0000256" key="1">
    <source>
        <dbReference type="SAM" id="MobiDB-lite"/>
    </source>
</evidence>
<organism evidence="4 5">
    <name type="scientific">Pseudaquabacterium inlustre</name>
    <dbReference type="NCBI Taxonomy" id="2984192"/>
    <lineage>
        <taxon>Bacteria</taxon>
        <taxon>Pseudomonadati</taxon>
        <taxon>Pseudomonadota</taxon>
        <taxon>Betaproteobacteria</taxon>
        <taxon>Burkholderiales</taxon>
        <taxon>Sphaerotilaceae</taxon>
        <taxon>Pseudaquabacterium</taxon>
    </lineage>
</organism>
<accession>A0ABU9CLS4</accession>
<evidence type="ECO:0000256" key="2">
    <source>
        <dbReference type="SAM" id="SignalP"/>
    </source>
</evidence>
<feature type="chain" id="PRO_5045569894" evidence="2">
    <location>
        <begin position="28"/>
        <end position="361"/>
    </location>
</feature>
<evidence type="ECO:0000259" key="3">
    <source>
        <dbReference type="Pfam" id="PF12740"/>
    </source>
</evidence>
<dbReference type="RefSeq" id="WP_341412454.1">
    <property type="nucleotide sequence ID" value="NZ_JBBUTH010000010.1"/>
</dbReference>
<dbReference type="Proteomes" id="UP001365405">
    <property type="component" value="Unassembled WGS sequence"/>
</dbReference>
<dbReference type="EMBL" id="JBBUTH010000010">
    <property type="protein sequence ID" value="MEK8052731.1"/>
    <property type="molecule type" value="Genomic_DNA"/>
</dbReference>
<sequence>MTSFTLMRLTVAAALTALASAPLPALAQAANAAPAAQAAASAPQYPQVPPPPYVTPDTPQGTGPHPAIMRSDAGLPTHTLYHPQQLARLGTDKLPLVVWGNGACVNTGNRFRYFLTEIASHGFLAVALGPIGPKEAERTTGGSSTVRGEPAAGSPAGVLVAGGRVPRDAATARVSAAYTFSNQFIDAIDWATAENRREGSPLQGRIDLNRIAVMGQSCGGVQAIDAARDPRVTTLGVWNSGLFDGDLRAWEIAGARVTKRDIPLLRTPAIYVTGEPSEVAFNNANDDLARYQGVPVFRAWREHTGHSGTYREPNGGAYAPVAVAWLQWQLKGDTQAARQFKGADCGLCRDPLWHVQRFRLD</sequence>
<gene>
    <name evidence="4" type="ORF">AACH10_20945</name>
</gene>
<protein>
    <submittedName>
        <fullName evidence="4">Alpha/beta hydrolase</fullName>
    </submittedName>
</protein>
<comment type="caution">
    <text evidence="4">The sequence shown here is derived from an EMBL/GenBank/DDBJ whole genome shotgun (WGS) entry which is preliminary data.</text>
</comment>
<dbReference type="Gene3D" id="3.40.50.1820">
    <property type="entry name" value="alpha/beta hydrolase"/>
    <property type="match status" value="1"/>
</dbReference>
<dbReference type="InterPro" id="IPR029058">
    <property type="entry name" value="AB_hydrolase_fold"/>
</dbReference>
<dbReference type="InterPro" id="IPR041127">
    <property type="entry name" value="PET_hydrolase/cutinase-like"/>
</dbReference>
<feature type="domain" description="PET hydrolase/cutinase-like" evidence="3">
    <location>
        <begin position="180"/>
        <end position="230"/>
    </location>
</feature>
<dbReference type="GO" id="GO:0016787">
    <property type="term" value="F:hydrolase activity"/>
    <property type="evidence" value="ECO:0007669"/>
    <property type="project" value="UniProtKB-KW"/>
</dbReference>
<feature type="region of interest" description="Disordered" evidence="1">
    <location>
        <begin position="41"/>
        <end position="67"/>
    </location>
</feature>
<keyword evidence="4" id="KW-0378">Hydrolase</keyword>
<feature type="signal peptide" evidence="2">
    <location>
        <begin position="1"/>
        <end position="27"/>
    </location>
</feature>
<dbReference type="Pfam" id="PF12740">
    <property type="entry name" value="PETase"/>
    <property type="match status" value="1"/>
</dbReference>
<evidence type="ECO:0000313" key="5">
    <source>
        <dbReference type="Proteomes" id="UP001365405"/>
    </source>
</evidence>
<proteinExistence type="predicted"/>
<keyword evidence="2" id="KW-0732">Signal</keyword>
<name>A0ABU9CLS4_9BURK</name>
<dbReference type="SUPFAM" id="SSF53474">
    <property type="entry name" value="alpha/beta-Hydrolases"/>
    <property type="match status" value="1"/>
</dbReference>
<evidence type="ECO:0000313" key="4">
    <source>
        <dbReference type="EMBL" id="MEK8052731.1"/>
    </source>
</evidence>
<keyword evidence="5" id="KW-1185">Reference proteome</keyword>